<dbReference type="PANTHER" id="PTHR11953:SF1">
    <property type="entry name" value="EXOSOME COMPLEX COMPONENT RRP46"/>
    <property type="match status" value="1"/>
</dbReference>
<dbReference type="PANTHER" id="PTHR11953">
    <property type="entry name" value="EXOSOME COMPLEX COMPONENT"/>
    <property type="match status" value="1"/>
</dbReference>
<evidence type="ECO:0000256" key="3">
    <source>
        <dbReference type="ARBA" id="ARBA00022552"/>
    </source>
</evidence>
<dbReference type="InterPro" id="IPR027408">
    <property type="entry name" value="PNPase/RNase_PH_dom_sf"/>
</dbReference>
<organism evidence="8 9">
    <name type="scientific">Amphibalanus amphitrite</name>
    <name type="common">Striped barnacle</name>
    <name type="synonym">Balanus amphitrite</name>
    <dbReference type="NCBI Taxonomy" id="1232801"/>
    <lineage>
        <taxon>Eukaryota</taxon>
        <taxon>Metazoa</taxon>
        <taxon>Ecdysozoa</taxon>
        <taxon>Arthropoda</taxon>
        <taxon>Crustacea</taxon>
        <taxon>Multicrustacea</taxon>
        <taxon>Cirripedia</taxon>
        <taxon>Thoracica</taxon>
        <taxon>Thoracicalcarea</taxon>
        <taxon>Balanomorpha</taxon>
        <taxon>Balanoidea</taxon>
        <taxon>Balanidae</taxon>
        <taxon>Amphibalaninae</taxon>
        <taxon>Amphibalanus</taxon>
    </lineage>
</organism>
<dbReference type="SUPFAM" id="SSF54211">
    <property type="entry name" value="Ribosomal protein S5 domain 2-like"/>
    <property type="match status" value="1"/>
</dbReference>
<keyword evidence="5" id="KW-0539">Nucleus</keyword>
<keyword evidence="9" id="KW-1185">Reference proteome</keyword>
<comment type="subcellular location">
    <subcellularLocation>
        <location evidence="1">Nucleus</location>
    </subcellularLocation>
</comment>
<dbReference type="InterPro" id="IPR001247">
    <property type="entry name" value="ExoRNase_PH_dom1"/>
</dbReference>
<gene>
    <name evidence="8" type="ORF">FJT64_024441</name>
</gene>
<evidence type="ECO:0000256" key="5">
    <source>
        <dbReference type="ARBA" id="ARBA00023242"/>
    </source>
</evidence>
<dbReference type="GO" id="GO:0016075">
    <property type="term" value="P:rRNA catabolic process"/>
    <property type="evidence" value="ECO:0007669"/>
    <property type="project" value="TreeGrafter"/>
</dbReference>
<dbReference type="InterPro" id="IPR020568">
    <property type="entry name" value="Ribosomal_Su5_D2-typ_SF"/>
</dbReference>
<dbReference type="Gene3D" id="3.30.230.70">
    <property type="entry name" value="GHMP Kinase, N-terminal domain"/>
    <property type="match status" value="1"/>
</dbReference>
<protein>
    <submittedName>
        <fullName evidence="8">Exosome complex component RRP46</fullName>
    </submittedName>
</protein>
<evidence type="ECO:0000256" key="4">
    <source>
        <dbReference type="ARBA" id="ARBA00022835"/>
    </source>
</evidence>
<name>A0A6A4WC29_AMPAM</name>
<evidence type="ECO:0000313" key="8">
    <source>
        <dbReference type="EMBL" id="KAF0303553.1"/>
    </source>
</evidence>
<proteinExistence type="inferred from homology"/>
<dbReference type="GO" id="GO:0071028">
    <property type="term" value="P:nuclear mRNA surveillance"/>
    <property type="evidence" value="ECO:0007669"/>
    <property type="project" value="TreeGrafter"/>
</dbReference>
<sequence>MISADMKSEEGDLDEDAINNFTCELGVLSQCDGSATLCNGLTAVLAATFGPVEVRQQRELVDRSSIEVTFRGPHGVEGVEDRRVEQLVRSTLEQCVFAALHPRTAVSVVLNVLETDDLLLLSTCVNAAVLALLDSSLSMKYLPAAVTCVPVGDRVLVNPLPSERQGSSGGSVTAVYDTGSERLVACRTAGQLSAEQLTSCLREARRAAAMVRQLYRRAVAAKFSKEPRDPWAGPSRAEDMPPSWRRLGGQQAGEQSTS</sequence>
<dbReference type="GO" id="GO:0005730">
    <property type="term" value="C:nucleolus"/>
    <property type="evidence" value="ECO:0007669"/>
    <property type="project" value="TreeGrafter"/>
</dbReference>
<comment type="similarity">
    <text evidence="2">Belongs to the RNase PH family.</text>
</comment>
<accession>A0A6A4WC29</accession>
<evidence type="ECO:0000259" key="7">
    <source>
        <dbReference type="Pfam" id="PF01138"/>
    </source>
</evidence>
<dbReference type="InterPro" id="IPR036345">
    <property type="entry name" value="ExoRNase_PH_dom2_sf"/>
</dbReference>
<dbReference type="GO" id="GO:0003723">
    <property type="term" value="F:RNA binding"/>
    <property type="evidence" value="ECO:0007669"/>
    <property type="project" value="TreeGrafter"/>
</dbReference>
<evidence type="ECO:0000256" key="6">
    <source>
        <dbReference type="SAM" id="MobiDB-lite"/>
    </source>
</evidence>
<evidence type="ECO:0000256" key="1">
    <source>
        <dbReference type="ARBA" id="ARBA00004123"/>
    </source>
</evidence>
<dbReference type="Pfam" id="PF01138">
    <property type="entry name" value="RNase_PH"/>
    <property type="match status" value="1"/>
</dbReference>
<keyword evidence="3" id="KW-0698">rRNA processing</keyword>
<evidence type="ECO:0000256" key="2">
    <source>
        <dbReference type="ARBA" id="ARBA00006678"/>
    </source>
</evidence>
<dbReference type="CDD" id="cd11372">
    <property type="entry name" value="RNase_PH_RRP46"/>
    <property type="match status" value="1"/>
</dbReference>
<dbReference type="EMBL" id="VIIS01000929">
    <property type="protein sequence ID" value="KAF0303553.1"/>
    <property type="molecule type" value="Genomic_DNA"/>
</dbReference>
<dbReference type="SUPFAM" id="SSF55666">
    <property type="entry name" value="Ribonuclease PH domain 2-like"/>
    <property type="match status" value="1"/>
</dbReference>
<dbReference type="GO" id="GO:0000177">
    <property type="term" value="C:cytoplasmic exosome (RNase complex)"/>
    <property type="evidence" value="ECO:0007669"/>
    <property type="project" value="TreeGrafter"/>
</dbReference>
<evidence type="ECO:0000313" key="9">
    <source>
        <dbReference type="Proteomes" id="UP000440578"/>
    </source>
</evidence>
<feature type="domain" description="Exoribonuclease phosphorolytic" evidence="7">
    <location>
        <begin position="20"/>
        <end position="136"/>
    </location>
</feature>
<keyword evidence="4" id="KW-0271">Exosome</keyword>
<dbReference type="GO" id="GO:0034475">
    <property type="term" value="P:U4 snRNA 3'-end processing"/>
    <property type="evidence" value="ECO:0007669"/>
    <property type="project" value="TreeGrafter"/>
</dbReference>
<comment type="caution">
    <text evidence="8">The sequence shown here is derived from an EMBL/GenBank/DDBJ whole genome shotgun (WGS) entry which is preliminary data.</text>
</comment>
<dbReference type="GO" id="GO:0000176">
    <property type="term" value="C:nuclear exosome (RNase complex)"/>
    <property type="evidence" value="ECO:0007669"/>
    <property type="project" value="TreeGrafter"/>
</dbReference>
<reference evidence="8 9" key="1">
    <citation type="submission" date="2019-07" db="EMBL/GenBank/DDBJ databases">
        <title>Draft genome assembly of a fouling barnacle, Amphibalanus amphitrite (Darwin, 1854): The first reference genome for Thecostraca.</title>
        <authorList>
            <person name="Kim W."/>
        </authorList>
    </citation>
    <scope>NUCLEOTIDE SEQUENCE [LARGE SCALE GENOMIC DNA]</scope>
    <source>
        <strain evidence="8">SNU_AA5</strain>
        <tissue evidence="8">Soma without cirri and trophi</tissue>
    </source>
</reference>
<dbReference type="Proteomes" id="UP000440578">
    <property type="component" value="Unassembled WGS sequence"/>
</dbReference>
<dbReference type="GO" id="GO:0006364">
    <property type="term" value="P:rRNA processing"/>
    <property type="evidence" value="ECO:0007669"/>
    <property type="project" value="UniProtKB-KW"/>
</dbReference>
<dbReference type="InterPro" id="IPR050080">
    <property type="entry name" value="RNase_PH"/>
</dbReference>
<feature type="region of interest" description="Disordered" evidence="6">
    <location>
        <begin position="224"/>
        <end position="258"/>
    </location>
</feature>
<dbReference type="GO" id="GO:0071051">
    <property type="term" value="P:poly(A)-dependent snoRNA 3'-end processing"/>
    <property type="evidence" value="ECO:0007669"/>
    <property type="project" value="TreeGrafter"/>
</dbReference>
<dbReference type="AlphaFoldDB" id="A0A6A4WC29"/>
<dbReference type="OrthoDB" id="27298at2759"/>